<name>A0A0A8YLD2_ARUDO</name>
<accession>A0A0A8YLD2</accession>
<reference evidence="1" key="1">
    <citation type="submission" date="2014-09" db="EMBL/GenBank/DDBJ databases">
        <authorList>
            <person name="Magalhaes I.L.F."/>
            <person name="Oliveira U."/>
            <person name="Santos F.R."/>
            <person name="Vidigal T.H.D.A."/>
            <person name="Brescovit A.D."/>
            <person name="Santos A.J."/>
        </authorList>
    </citation>
    <scope>NUCLEOTIDE SEQUENCE</scope>
    <source>
        <tissue evidence="1">Shoot tissue taken approximately 20 cm above the soil surface</tissue>
    </source>
</reference>
<dbReference type="AlphaFoldDB" id="A0A0A8YLD2"/>
<proteinExistence type="predicted"/>
<dbReference type="EMBL" id="GBRH01274523">
    <property type="protein sequence ID" value="JAD23372.1"/>
    <property type="molecule type" value="Transcribed_RNA"/>
</dbReference>
<organism evidence="1">
    <name type="scientific">Arundo donax</name>
    <name type="common">Giant reed</name>
    <name type="synonym">Donax arundinaceus</name>
    <dbReference type="NCBI Taxonomy" id="35708"/>
    <lineage>
        <taxon>Eukaryota</taxon>
        <taxon>Viridiplantae</taxon>
        <taxon>Streptophyta</taxon>
        <taxon>Embryophyta</taxon>
        <taxon>Tracheophyta</taxon>
        <taxon>Spermatophyta</taxon>
        <taxon>Magnoliopsida</taxon>
        <taxon>Liliopsida</taxon>
        <taxon>Poales</taxon>
        <taxon>Poaceae</taxon>
        <taxon>PACMAD clade</taxon>
        <taxon>Arundinoideae</taxon>
        <taxon>Arundineae</taxon>
        <taxon>Arundo</taxon>
    </lineage>
</organism>
<reference evidence="1" key="2">
    <citation type="journal article" date="2015" name="Data Brief">
        <title>Shoot transcriptome of the giant reed, Arundo donax.</title>
        <authorList>
            <person name="Barrero R.A."/>
            <person name="Guerrero F.D."/>
            <person name="Moolhuijzen P."/>
            <person name="Goolsby J.A."/>
            <person name="Tidwell J."/>
            <person name="Bellgard S.E."/>
            <person name="Bellgard M.I."/>
        </authorList>
    </citation>
    <scope>NUCLEOTIDE SEQUENCE</scope>
    <source>
        <tissue evidence="1">Shoot tissue taken approximately 20 cm above the soil surface</tissue>
    </source>
</reference>
<sequence>MHDCTRCTALHRSIVQCNVTVVGQFSMA</sequence>
<protein>
    <submittedName>
        <fullName evidence="1">Uncharacterized protein</fullName>
    </submittedName>
</protein>
<evidence type="ECO:0000313" key="1">
    <source>
        <dbReference type="EMBL" id="JAD23372.1"/>
    </source>
</evidence>